<comment type="caution">
    <text evidence="1">The sequence shown here is derived from an EMBL/GenBank/DDBJ whole genome shotgun (WGS) entry which is preliminary data.</text>
</comment>
<organism evidence="1 2">
    <name type="scientific">Aphanizomenon flos-aquae WA102</name>
    <dbReference type="NCBI Taxonomy" id="1710896"/>
    <lineage>
        <taxon>Bacteria</taxon>
        <taxon>Bacillati</taxon>
        <taxon>Cyanobacteriota</taxon>
        <taxon>Cyanophyceae</taxon>
        <taxon>Nostocales</taxon>
        <taxon>Aphanizomenonaceae</taxon>
        <taxon>Aphanizomenon</taxon>
    </lineage>
</organism>
<sequence length="85" mass="9016">MGPQGADTGIRVSELKGPKCPSTCRLYLVLATGYVNLYCWEGSPVYVVAMCGDTNTVSAGAQVLKSLRVSVRLNLQASRGEVGDH</sequence>
<name>A0A1B7WGG6_APHFL</name>
<evidence type="ECO:0000313" key="1">
    <source>
        <dbReference type="EMBL" id="OBQ36070.1"/>
    </source>
</evidence>
<dbReference type="EMBL" id="LJOW01000336">
    <property type="protein sequence ID" value="OBQ36070.1"/>
    <property type="molecule type" value="Genomic_DNA"/>
</dbReference>
<accession>A0A1B7WGG6</accession>
<proteinExistence type="predicted"/>
<reference evidence="1 2" key="1">
    <citation type="submission" date="2015-09" db="EMBL/GenBank/DDBJ databases">
        <title>Aphanizomenon flos-aquae WA102.</title>
        <authorList>
            <person name="Driscoll C."/>
        </authorList>
    </citation>
    <scope>NUCLEOTIDE SEQUENCE [LARGE SCALE GENOMIC DNA]</scope>
    <source>
        <strain evidence="1">WA102</strain>
    </source>
</reference>
<evidence type="ECO:0000313" key="2">
    <source>
        <dbReference type="Proteomes" id="UP000092093"/>
    </source>
</evidence>
<gene>
    <name evidence="1" type="ORF">AN484_25905</name>
</gene>
<dbReference type="AlphaFoldDB" id="A0A1B7WGG6"/>
<dbReference type="Proteomes" id="UP000092093">
    <property type="component" value="Unassembled WGS sequence"/>
</dbReference>
<protein>
    <submittedName>
        <fullName evidence="1">Uncharacterized protein</fullName>
    </submittedName>
</protein>